<protein>
    <submittedName>
        <fullName evidence="1">Uncharacterized protein</fullName>
    </submittedName>
</protein>
<dbReference type="OrthoDB" id="8196283at2759"/>
<reference evidence="1" key="1">
    <citation type="submission" date="2020-04" db="EMBL/GenBank/DDBJ databases">
        <authorList>
            <person name="Alioto T."/>
            <person name="Alioto T."/>
            <person name="Gomez Garrido J."/>
        </authorList>
    </citation>
    <scope>NUCLEOTIDE SEQUENCE</scope>
    <source>
        <strain evidence="1">A484AB</strain>
    </source>
</reference>
<organism evidence="1 2">
    <name type="scientific">Paramuricea clavata</name>
    <name type="common">Red gorgonian</name>
    <name type="synonym">Violescent sea-whip</name>
    <dbReference type="NCBI Taxonomy" id="317549"/>
    <lineage>
        <taxon>Eukaryota</taxon>
        <taxon>Metazoa</taxon>
        <taxon>Cnidaria</taxon>
        <taxon>Anthozoa</taxon>
        <taxon>Octocorallia</taxon>
        <taxon>Malacalcyonacea</taxon>
        <taxon>Plexauridae</taxon>
        <taxon>Paramuricea</taxon>
    </lineage>
</organism>
<dbReference type="AlphaFoldDB" id="A0A6S7G5G3"/>
<dbReference type="Proteomes" id="UP001152795">
    <property type="component" value="Unassembled WGS sequence"/>
</dbReference>
<name>A0A6S7G5G3_PARCT</name>
<comment type="caution">
    <text evidence="1">The sequence shown here is derived from an EMBL/GenBank/DDBJ whole genome shotgun (WGS) entry which is preliminary data.</text>
</comment>
<keyword evidence="2" id="KW-1185">Reference proteome</keyword>
<feature type="non-terminal residue" evidence="1">
    <location>
        <position position="1"/>
    </location>
</feature>
<gene>
    <name evidence="1" type="ORF">PACLA_8A049807</name>
</gene>
<dbReference type="EMBL" id="CACRXK020001132">
    <property type="protein sequence ID" value="CAB3987188.1"/>
    <property type="molecule type" value="Genomic_DNA"/>
</dbReference>
<sequence>VRDEHYQAKIVTKRNYSRLNNQQQLQLQGWRANSDIHIVIDHYACVEYLTKYAANGPNFGLYCKYHLLRYKPWRTTQNNAWDDQQPSDKVLINCWREFLQTPYGQFNVPDWFDKLQPVIQSQKAEDELSKEQETTCEEWMILSDLNTPFDNSEQNQIPHMTGISTEPIILNNKSKKCQH</sequence>
<evidence type="ECO:0000313" key="1">
    <source>
        <dbReference type="EMBL" id="CAB3987188.1"/>
    </source>
</evidence>
<accession>A0A6S7G5G3</accession>
<evidence type="ECO:0000313" key="2">
    <source>
        <dbReference type="Proteomes" id="UP001152795"/>
    </source>
</evidence>
<proteinExistence type="predicted"/>